<dbReference type="GO" id="GO:0003735">
    <property type="term" value="F:structural constituent of ribosome"/>
    <property type="evidence" value="ECO:0007669"/>
    <property type="project" value="InterPro"/>
</dbReference>
<dbReference type="GO" id="GO:0005840">
    <property type="term" value="C:ribosome"/>
    <property type="evidence" value="ECO:0007669"/>
    <property type="project" value="UniProtKB-KW"/>
</dbReference>
<evidence type="ECO:0000256" key="1">
    <source>
        <dbReference type="ARBA" id="ARBA00010605"/>
    </source>
</evidence>
<keyword evidence="5 7" id="KW-0687">Ribonucleoprotein</keyword>
<dbReference type="SUPFAM" id="SSF55658">
    <property type="entry name" value="L9 N-domain-like"/>
    <property type="match status" value="1"/>
</dbReference>
<dbReference type="AlphaFoldDB" id="A0A0G2Z923"/>
<name>A0A0G2Z923_9BACT</name>
<dbReference type="Pfam" id="PF01281">
    <property type="entry name" value="Ribosomal_L9_N"/>
    <property type="match status" value="1"/>
</dbReference>
<gene>
    <name evidence="7" type="primary">rplI</name>
    <name evidence="10" type="ORF">IX53_09960</name>
</gene>
<dbReference type="EMBL" id="CP011232">
    <property type="protein sequence ID" value="AKI98100.1"/>
    <property type="molecule type" value="Genomic_DNA"/>
</dbReference>
<dbReference type="GO" id="GO:1990904">
    <property type="term" value="C:ribonucleoprotein complex"/>
    <property type="evidence" value="ECO:0007669"/>
    <property type="project" value="UniProtKB-KW"/>
</dbReference>
<comment type="function">
    <text evidence="7">Binds to the 23S rRNA.</text>
</comment>
<dbReference type="InterPro" id="IPR020070">
    <property type="entry name" value="Ribosomal_bL9_N"/>
</dbReference>
<dbReference type="Gene3D" id="3.40.5.10">
    <property type="entry name" value="Ribosomal protein L9, N-terminal domain"/>
    <property type="match status" value="1"/>
</dbReference>
<evidence type="ECO:0000256" key="6">
    <source>
        <dbReference type="ARBA" id="ARBA00035292"/>
    </source>
</evidence>
<dbReference type="KEGG" id="kpf:IX53_09960"/>
<dbReference type="GO" id="GO:0019843">
    <property type="term" value="F:rRNA binding"/>
    <property type="evidence" value="ECO:0007669"/>
    <property type="project" value="UniProtKB-UniRule"/>
</dbReference>
<dbReference type="InterPro" id="IPR036935">
    <property type="entry name" value="Ribosomal_bL9_N_sf"/>
</dbReference>
<evidence type="ECO:0000256" key="7">
    <source>
        <dbReference type="HAMAP-Rule" id="MF_00503"/>
    </source>
</evidence>
<dbReference type="InterPro" id="IPR020594">
    <property type="entry name" value="Ribosomal_bL9_bac/chp"/>
</dbReference>
<evidence type="ECO:0000256" key="2">
    <source>
        <dbReference type="ARBA" id="ARBA00022730"/>
    </source>
</evidence>
<dbReference type="InterPro" id="IPR020069">
    <property type="entry name" value="Ribosomal_bL9_C"/>
</dbReference>
<dbReference type="FunFam" id="3.40.5.10:FF:000002">
    <property type="entry name" value="50S ribosomal protein L9"/>
    <property type="match status" value="1"/>
</dbReference>
<dbReference type="Pfam" id="PF03948">
    <property type="entry name" value="Ribosomal_L9_C"/>
    <property type="match status" value="1"/>
</dbReference>
<dbReference type="Proteomes" id="UP000035159">
    <property type="component" value="Chromosome"/>
</dbReference>
<keyword evidence="2 7" id="KW-0699">rRNA-binding</keyword>
<evidence type="ECO:0000256" key="8">
    <source>
        <dbReference type="SAM" id="Coils"/>
    </source>
</evidence>
<dbReference type="InterPro" id="IPR000244">
    <property type="entry name" value="Ribosomal_bL9"/>
</dbReference>
<evidence type="ECO:0000256" key="5">
    <source>
        <dbReference type="ARBA" id="ARBA00023274"/>
    </source>
</evidence>
<keyword evidence="8" id="KW-0175">Coiled coil</keyword>
<keyword evidence="3 7" id="KW-0694">RNA-binding</keyword>
<dbReference type="STRING" id="1330330.IX53_09960"/>
<dbReference type="GO" id="GO:0006412">
    <property type="term" value="P:translation"/>
    <property type="evidence" value="ECO:0007669"/>
    <property type="project" value="UniProtKB-UniRule"/>
</dbReference>
<evidence type="ECO:0000313" key="10">
    <source>
        <dbReference type="EMBL" id="AKI98100.1"/>
    </source>
</evidence>
<dbReference type="HAMAP" id="MF_00503">
    <property type="entry name" value="Ribosomal_bL9"/>
    <property type="match status" value="1"/>
</dbReference>
<proteinExistence type="inferred from homology"/>
<dbReference type="RefSeq" id="WP_047755235.1">
    <property type="nucleotide sequence ID" value="NZ_CAJUHA010000010.1"/>
</dbReference>
<evidence type="ECO:0000313" key="11">
    <source>
        <dbReference type="Proteomes" id="UP000035159"/>
    </source>
</evidence>
<dbReference type="OrthoDB" id="9788336at2"/>
<comment type="similarity">
    <text evidence="1 7">Belongs to the bacterial ribosomal protein bL9 family.</text>
</comment>
<evidence type="ECO:0000256" key="3">
    <source>
        <dbReference type="ARBA" id="ARBA00022884"/>
    </source>
</evidence>
<keyword evidence="4 7" id="KW-0689">Ribosomal protein</keyword>
<dbReference type="SUPFAM" id="SSF55653">
    <property type="entry name" value="Ribosomal protein L9 C-domain"/>
    <property type="match status" value="1"/>
</dbReference>
<evidence type="ECO:0000256" key="4">
    <source>
        <dbReference type="ARBA" id="ARBA00022980"/>
    </source>
</evidence>
<dbReference type="PROSITE" id="PS00651">
    <property type="entry name" value="RIBOSOMAL_L9"/>
    <property type="match status" value="1"/>
</dbReference>
<evidence type="ECO:0000259" key="9">
    <source>
        <dbReference type="PROSITE" id="PS00651"/>
    </source>
</evidence>
<protein>
    <recommendedName>
        <fullName evidence="6 7">Large ribosomal subunit protein bL9</fullName>
    </recommendedName>
</protein>
<feature type="domain" description="Ribosomal protein L9" evidence="9">
    <location>
        <begin position="13"/>
        <end position="40"/>
    </location>
</feature>
<dbReference type="PANTHER" id="PTHR21368">
    <property type="entry name" value="50S RIBOSOMAL PROTEIN L9"/>
    <property type="match status" value="1"/>
</dbReference>
<reference evidence="10 11" key="1">
    <citation type="submission" date="2015-04" db="EMBL/GenBank/DDBJ databases">
        <title>Complete Genome Sequence of Kosmotoga pacifica SLHLJ1.</title>
        <authorList>
            <person name="Jiang L.J."/>
            <person name="Shao Z.Z."/>
            <person name="Jebbar M."/>
        </authorList>
    </citation>
    <scope>NUCLEOTIDE SEQUENCE [LARGE SCALE GENOMIC DNA]</scope>
    <source>
        <strain evidence="10 11">SLHLJ1</strain>
    </source>
</reference>
<feature type="coiled-coil region" evidence="8">
    <location>
        <begin position="37"/>
        <end position="71"/>
    </location>
</feature>
<keyword evidence="11" id="KW-1185">Reference proteome</keyword>
<sequence length="151" mass="17059">MKVILLKDIPKLGKKGELKEVSNGYGRNFLIPRGLAVEATKGELAKLRSEQEQKEKREEKVRKRSEELLKKIVQKHFRLKVKAGGSGKLFGAITSKDIAELISKELQIEFDKKNIILPENIKKVGEYEIELKLPGNVKGKIKITVEGPEVE</sequence>
<accession>A0A0G2Z923</accession>
<organism evidence="10 11">
    <name type="scientific">Kosmotoga pacifica</name>
    <dbReference type="NCBI Taxonomy" id="1330330"/>
    <lineage>
        <taxon>Bacteria</taxon>
        <taxon>Thermotogati</taxon>
        <taxon>Thermotogota</taxon>
        <taxon>Thermotogae</taxon>
        <taxon>Kosmotogales</taxon>
        <taxon>Kosmotogaceae</taxon>
        <taxon>Kosmotoga</taxon>
    </lineage>
</organism>
<dbReference type="InterPro" id="IPR036791">
    <property type="entry name" value="Ribosomal_bL9_C_sf"/>
</dbReference>
<dbReference type="InterPro" id="IPR009027">
    <property type="entry name" value="Ribosomal_bL9/RNase_H1_N"/>
</dbReference>
<dbReference type="Gene3D" id="3.10.430.100">
    <property type="entry name" value="Ribosomal protein L9, C-terminal domain"/>
    <property type="match status" value="1"/>
</dbReference>
<dbReference type="NCBIfam" id="TIGR00158">
    <property type="entry name" value="L9"/>
    <property type="match status" value="1"/>
</dbReference>
<dbReference type="PATRIC" id="fig|1330330.3.peg.2031"/>